<reference evidence="3" key="1">
    <citation type="submission" date="2016-10" db="EMBL/GenBank/DDBJ databases">
        <authorList>
            <person name="Varghese N."/>
            <person name="Submissions S."/>
        </authorList>
    </citation>
    <scope>NUCLEOTIDE SEQUENCE [LARGE SCALE GENOMIC DNA]</scope>
    <source>
        <strain evidence="3">ATCC 29999</strain>
    </source>
</reference>
<gene>
    <name evidence="2" type="ORF">SAMN02982990_00816</name>
</gene>
<dbReference type="Pfam" id="PF04233">
    <property type="entry name" value="Phage_Mu_F"/>
    <property type="match status" value="1"/>
</dbReference>
<evidence type="ECO:0000313" key="2">
    <source>
        <dbReference type="EMBL" id="SCZ55784.1"/>
    </source>
</evidence>
<keyword evidence="3" id="KW-1185">Reference proteome</keyword>
<evidence type="ECO:0000313" key="3">
    <source>
        <dbReference type="Proteomes" id="UP000183223"/>
    </source>
</evidence>
<sequence length="263" mass="29724">MRKPTRNQVLRQIKPNAGVRVWYSRQLYKLVDEMNNSVIYWVSANYKNSGAAMAMDASPAMLMRSAMRKLTRRWLKRFDALADKLAKKFAALSMDNMDASLIHALDAAHISIPFTMTTEMNNALQAVIGENVGLIKSIPRQYLLQVETLVMQSVARGSDLGTLTKALQERYGMTKRRAALIARDQNNKATSVMQSARQRSIGFKTGIWRHSRAAKKFRQSHLKADGKEFDLSKGLYIDGKWIMPGEEINCGCGWQVVIPKLNN</sequence>
<feature type="domain" description="Phage head morphogenesis" evidence="1">
    <location>
        <begin position="145"/>
        <end position="252"/>
    </location>
</feature>
<proteinExistence type="predicted"/>
<dbReference type="InterPro" id="IPR006528">
    <property type="entry name" value="Phage_head_morphogenesis_dom"/>
</dbReference>
<organism evidence="2 3">
    <name type="scientific">Photorhabdus luminescens</name>
    <name type="common">Xenorhabdus luminescens</name>
    <dbReference type="NCBI Taxonomy" id="29488"/>
    <lineage>
        <taxon>Bacteria</taxon>
        <taxon>Pseudomonadati</taxon>
        <taxon>Pseudomonadota</taxon>
        <taxon>Gammaproteobacteria</taxon>
        <taxon>Enterobacterales</taxon>
        <taxon>Morganellaceae</taxon>
        <taxon>Photorhabdus</taxon>
    </lineage>
</organism>
<dbReference type="EMBL" id="FMWJ01000002">
    <property type="protein sequence ID" value="SCZ55784.1"/>
    <property type="molecule type" value="Genomic_DNA"/>
</dbReference>
<name>A0A1G5Q1N8_PHOLU</name>
<accession>A0A1G5Q1N8</accession>
<dbReference type="AlphaFoldDB" id="A0A1G5Q1N8"/>
<evidence type="ECO:0000259" key="1">
    <source>
        <dbReference type="Pfam" id="PF04233"/>
    </source>
</evidence>
<dbReference type="Proteomes" id="UP000183223">
    <property type="component" value="Unassembled WGS sequence"/>
</dbReference>
<protein>
    <submittedName>
        <fullName evidence="2">Phage Mu protein F like protein</fullName>
    </submittedName>
</protein>